<evidence type="ECO:0000313" key="4">
    <source>
        <dbReference type="Proteomes" id="UP000193309"/>
    </source>
</evidence>
<organism evidence="3 4">
    <name type="scientific">Corynebacterium pollutisoli</name>
    <dbReference type="NCBI Taxonomy" id="1610489"/>
    <lineage>
        <taxon>Bacteria</taxon>
        <taxon>Bacillati</taxon>
        <taxon>Actinomycetota</taxon>
        <taxon>Actinomycetes</taxon>
        <taxon>Mycobacteriales</taxon>
        <taxon>Corynebacteriaceae</taxon>
        <taxon>Corynebacterium</taxon>
    </lineage>
</organism>
<dbReference type="Proteomes" id="UP000193309">
    <property type="component" value="Unassembled WGS sequence"/>
</dbReference>
<evidence type="ECO:0000256" key="2">
    <source>
        <dbReference type="SAM" id="SignalP"/>
    </source>
</evidence>
<feature type="signal peptide" evidence="2">
    <location>
        <begin position="1"/>
        <end position="37"/>
    </location>
</feature>
<feature type="chain" id="PRO_5012665634" evidence="2">
    <location>
        <begin position="38"/>
        <end position="642"/>
    </location>
</feature>
<keyword evidence="4" id="KW-1185">Reference proteome</keyword>
<dbReference type="Pfam" id="PF00756">
    <property type="entry name" value="Esterase"/>
    <property type="match status" value="1"/>
</dbReference>
<dbReference type="Gene3D" id="3.40.50.1820">
    <property type="entry name" value="alpha/beta hydrolase"/>
    <property type="match status" value="1"/>
</dbReference>
<dbReference type="PANTHER" id="PTHR48098">
    <property type="entry name" value="ENTEROCHELIN ESTERASE-RELATED"/>
    <property type="match status" value="1"/>
</dbReference>
<dbReference type="InterPro" id="IPR050583">
    <property type="entry name" value="Mycobacterial_A85_antigen"/>
</dbReference>
<dbReference type="InterPro" id="IPR029058">
    <property type="entry name" value="AB_hydrolase_fold"/>
</dbReference>
<gene>
    <name evidence="3" type="ORF">SAMN06295981_1071</name>
</gene>
<feature type="region of interest" description="Disordered" evidence="1">
    <location>
        <begin position="41"/>
        <end position="66"/>
    </location>
</feature>
<dbReference type="PANTHER" id="PTHR48098:SF1">
    <property type="entry name" value="DIACYLGLYCEROL ACYLTRANSFERASE_MYCOLYLTRANSFERASE AG85A"/>
    <property type="match status" value="1"/>
</dbReference>
<evidence type="ECO:0000256" key="1">
    <source>
        <dbReference type="SAM" id="MobiDB-lite"/>
    </source>
</evidence>
<keyword evidence="3" id="KW-0378">Hydrolase</keyword>
<dbReference type="RefSeq" id="WP_085549216.1">
    <property type="nucleotide sequence ID" value="NZ_FXAR01000003.1"/>
</dbReference>
<dbReference type="GO" id="GO:0016747">
    <property type="term" value="F:acyltransferase activity, transferring groups other than amino-acyl groups"/>
    <property type="evidence" value="ECO:0007669"/>
    <property type="project" value="TreeGrafter"/>
</dbReference>
<reference evidence="4" key="1">
    <citation type="submission" date="2017-04" db="EMBL/GenBank/DDBJ databases">
        <authorList>
            <person name="Varghese N."/>
            <person name="Submissions S."/>
        </authorList>
    </citation>
    <scope>NUCLEOTIDE SEQUENCE [LARGE SCALE GENOMIC DNA]</scope>
    <source>
        <strain evidence="4">VDS</strain>
    </source>
</reference>
<proteinExistence type="predicted"/>
<sequence length="642" mass="70018">MRDTASRSPQRRRPWLAAVVVPTTLALGLAVAPAAHAQGALPGSSDLSDSFRPTDPPQRTPINTTYPDIANLPAGVEVQRVEWITNRRVALFISSAAMPDELIQVQILLARDWHSSPNRTFAEVWALDGLRARDDDSGWTIETNIEQFYADKNVNVILPIGGESSFYADWQQPDNGKHYKWESFLMQELVPILDQGFRSNKDRAIVGLSMGGTAAMNLAQRNPHIFDFVGSFSGYLDTTSTGMPQAILAAQRDAGGYDGTKMWGQPGHQDWIDHDPKLGIEALQDMKVYVSAGSGRDDFGQPNSVATGPANAAGVGLEILSRMSSETFVRHARAQGVEPVVHFRPSGVHAWPYWQFEMSQAWPHMANAMGLSAEDRGPDCVAVGAIAEATKAGQIGSCINNEYPVEDGMRQDFRNGVAYWSPDTGAHALFGRINARYHHIGGPASWLGFPTTGEQATPDGDGRYVHFENGSIYWTHATGAWEVPQKAKDAWSRSGWERGPLGFPTSAPQDVDGGQVQEFQGGVIVTPDNGDAQVVYGAIGAKYKELGNVTSELGFPKGPEKSIAGGAFQEFDNGNIYWSVSTGAHYIKYGAIFDHWGRDRWEQGKFGYPTADHATIPAGGEIVEFRNGTIRQVNGIIQEETN</sequence>
<dbReference type="OrthoDB" id="4527292at2"/>
<dbReference type="STRING" id="1610489.SAMN06295981_1071"/>
<dbReference type="Pfam" id="PF08310">
    <property type="entry name" value="LGFP"/>
    <property type="match status" value="4"/>
</dbReference>
<dbReference type="EMBL" id="FXAR01000003">
    <property type="protein sequence ID" value="SMG20262.1"/>
    <property type="molecule type" value="Genomic_DNA"/>
</dbReference>
<dbReference type="InterPro" id="IPR000801">
    <property type="entry name" value="Esterase-like"/>
</dbReference>
<accession>A0A1X7IYA4</accession>
<protein>
    <submittedName>
        <fullName evidence="3">S-formylglutathione hydrolase FrmB</fullName>
    </submittedName>
</protein>
<evidence type="ECO:0000313" key="3">
    <source>
        <dbReference type="EMBL" id="SMG20262.1"/>
    </source>
</evidence>
<dbReference type="AlphaFoldDB" id="A0A1X7IYA4"/>
<dbReference type="GO" id="GO:0016787">
    <property type="term" value="F:hydrolase activity"/>
    <property type="evidence" value="ECO:0007669"/>
    <property type="project" value="UniProtKB-KW"/>
</dbReference>
<keyword evidence="2" id="KW-0732">Signal</keyword>
<name>A0A1X7IYA4_9CORY</name>
<dbReference type="InterPro" id="IPR013207">
    <property type="entry name" value="LGFP"/>
</dbReference>
<dbReference type="SUPFAM" id="SSF53474">
    <property type="entry name" value="alpha/beta-Hydrolases"/>
    <property type="match status" value="1"/>
</dbReference>